<organism evidence="1">
    <name type="scientific">Marivirga arenosa</name>
    <dbReference type="NCBI Taxonomy" id="3059076"/>
    <lineage>
        <taxon>Bacteria</taxon>
        <taxon>Pseudomonadati</taxon>
        <taxon>Bacteroidota</taxon>
        <taxon>Cytophagia</taxon>
        <taxon>Cytophagales</taxon>
        <taxon>Marivirgaceae</taxon>
        <taxon>Marivirga</taxon>
    </lineage>
</organism>
<dbReference type="RefSeq" id="WP_322347664.1">
    <property type="nucleotide sequence ID" value="NZ_CP129968.2"/>
</dbReference>
<name>A0AA51ZWP8_9BACT</name>
<protein>
    <submittedName>
        <fullName evidence="1">Uncharacterized protein</fullName>
    </submittedName>
</protein>
<dbReference type="EMBL" id="CP129968">
    <property type="protein sequence ID" value="WNB18122.1"/>
    <property type="molecule type" value="Genomic_DNA"/>
</dbReference>
<dbReference type="KEGG" id="marp:QYS47_29280"/>
<accession>A0AA51ZWP8</accession>
<reference evidence="1" key="1">
    <citation type="submission" date="2023-08" db="EMBL/GenBank/DDBJ databases">
        <title>Comparative genomics and taxonomic characterization of three novel marine species of genus Marivirga.</title>
        <authorList>
            <person name="Muhammad N."/>
            <person name="Kim S.-G."/>
        </authorList>
    </citation>
    <scope>NUCLEOTIDE SEQUENCE</scope>
    <source>
        <strain evidence="1">BKB1-2</strain>
    </source>
</reference>
<gene>
    <name evidence="1" type="ORF">QYS47_29280</name>
</gene>
<dbReference type="AlphaFoldDB" id="A0AA51ZWP8"/>
<evidence type="ECO:0000313" key="1">
    <source>
        <dbReference type="EMBL" id="WNB18122.1"/>
    </source>
</evidence>
<proteinExistence type="predicted"/>
<sequence length="89" mass="10713">MKNLLFFLSFIVLLPFDSKQIEAFEKNEVERIEYFSQSHRLPNRLVFKNIDDDVLPIELPKFLFNIQKTSFIPIKIVQKIFLFHSRLLI</sequence>
<dbReference type="Proteomes" id="UP001232019">
    <property type="component" value="Chromosome"/>
</dbReference>